<name>A0A3P7E835_WUCBA</name>
<feature type="chain" id="PRO_5018247694" description="G-protein coupled receptors family 1 profile domain-containing protein" evidence="6">
    <location>
        <begin position="25"/>
        <end position="173"/>
    </location>
</feature>
<dbReference type="Proteomes" id="UP000270924">
    <property type="component" value="Unassembled WGS sequence"/>
</dbReference>
<feature type="transmembrane region" description="Helical" evidence="5">
    <location>
        <begin position="157"/>
        <end position="172"/>
    </location>
</feature>
<evidence type="ECO:0000256" key="6">
    <source>
        <dbReference type="SAM" id="SignalP"/>
    </source>
</evidence>
<dbReference type="InterPro" id="IPR017452">
    <property type="entry name" value="GPCR_Rhodpsn_7TM"/>
</dbReference>
<evidence type="ECO:0000256" key="1">
    <source>
        <dbReference type="ARBA" id="ARBA00004370"/>
    </source>
</evidence>
<dbReference type="InParanoid" id="A0A3P7E835"/>
<dbReference type="EMBL" id="UYWW01008159">
    <property type="protein sequence ID" value="VDM15606.1"/>
    <property type="molecule type" value="Genomic_DNA"/>
</dbReference>
<dbReference type="GO" id="GO:0016020">
    <property type="term" value="C:membrane"/>
    <property type="evidence" value="ECO:0007669"/>
    <property type="project" value="UniProtKB-SubCell"/>
</dbReference>
<dbReference type="OrthoDB" id="5868068at2759"/>
<keyword evidence="2 5" id="KW-0812">Transmembrane</keyword>
<dbReference type="OMA" id="QITICSF"/>
<organism evidence="8 9">
    <name type="scientific">Wuchereria bancrofti</name>
    <dbReference type="NCBI Taxonomy" id="6293"/>
    <lineage>
        <taxon>Eukaryota</taxon>
        <taxon>Metazoa</taxon>
        <taxon>Ecdysozoa</taxon>
        <taxon>Nematoda</taxon>
        <taxon>Chromadorea</taxon>
        <taxon>Rhabditida</taxon>
        <taxon>Spirurina</taxon>
        <taxon>Spiruromorpha</taxon>
        <taxon>Filarioidea</taxon>
        <taxon>Onchocercidae</taxon>
        <taxon>Wuchereria</taxon>
    </lineage>
</organism>
<dbReference type="AlphaFoldDB" id="A0A3P7E835"/>
<feature type="transmembrane region" description="Helical" evidence="5">
    <location>
        <begin position="123"/>
        <end position="145"/>
    </location>
</feature>
<feature type="signal peptide" evidence="6">
    <location>
        <begin position="1"/>
        <end position="24"/>
    </location>
</feature>
<dbReference type="FunCoup" id="A0A3P7E835">
    <property type="interactions" value="8"/>
</dbReference>
<evidence type="ECO:0000256" key="2">
    <source>
        <dbReference type="ARBA" id="ARBA00022692"/>
    </source>
</evidence>
<dbReference type="PROSITE" id="PS50262">
    <property type="entry name" value="G_PROTEIN_RECEP_F1_2"/>
    <property type="match status" value="1"/>
</dbReference>
<reference evidence="8 9" key="1">
    <citation type="submission" date="2018-11" db="EMBL/GenBank/DDBJ databases">
        <authorList>
            <consortium name="Pathogen Informatics"/>
        </authorList>
    </citation>
    <scope>NUCLEOTIDE SEQUENCE [LARGE SCALE GENOMIC DNA]</scope>
</reference>
<evidence type="ECO:0000256" key="4">
    <source>
        <dbReference type="ARBA" id="ARBA00023136"/>
    </source>
</evidence>
<keyword evidence="9" id="KW-1185">Reference proteome</keyword>
<gene>
    <name evidence="8" type="ORF">WBA_LOCUS8969</name>
</gene>
<evidence type="ECO:0000313" key="8">
    <source>
        <dbReference type="EMBL" id="VDM15606.1"/>
    </source>
</evidence>
<evidence type="ECO:0000256" key="3">
    <source>
        <dbReference type="ARBA" id="ARBA00022989"/>
    </source>
</evidence>
<accession>A0A3P7E835</accession>
<keyword evidence="3 5" id="KW-1133">Transmembrane helix</keyword>
<evidence type="ECO:0000256" key="5">
    <source>
        <dbReference type="SAM" id="Phobius"/>
    </source>
</evidence>
<feature type="domain" description="G-protein coupled receptors family 1 profile" evidence="7">
    <location>
        <begin position="56"/>
        <end position="173"/>
    </location>
</feature>
<feature type="transmembrane region" description="Helical" evidence="5">
    <location>
        <begin position="75"/>
        <end position="98"/>
    </location>
</feature>
<protein>
    <recommendedName>
        <fullName evidence="7">G-protein coupled receptors family 1 profile domain-containing protein</fullName>
    </recommendedName>
</protein>
<proteinExistence type="predicted"/>
<comment type="subcellular location">
    <subcellularLocation>
        <location evidence="1">Membrane</location>
    </subcellularLocation>
</comment>
<feature type="transmembrane region" description="Helical" evidence="5">
    <location>
        <begin position="43"/>
        <end position="63"/>
    </location>
</feature>
<evidence type="ECO:0000259" key="7">
    <source>
        <dbReference type="PROSITE" id="PS50262"/>
    </source>
</evidence>
<sequence length="173" mass="20217">MIVRYYSIVALFLISSLNCYEGNATNVFDIRDEQHIIIKYTVATVIFFSATYGIISNFLMATVCYNRNNLYSRPFILIVFQIVISNLATLIPHMIIVLPEMLLSKKYAYIAWMSDAFCEVRTYSVIAMVHFSFLLTLNRFITVILPKYNVFFQSTKLYFLLLLVWLITFGMIY</sequence>
<keyword evidence="6" id="KW-0732">Signal</keyword>
<keyword evidence="4 5" id="KW-0472">Membrane</keyword>
<evidence type="ECO:0000313" key="9">
    <source>
        <dbReference type="Proteomes" id="UP000270924"/>
    </source>
</evidence>